<evidence type="ECO:0000256" key="2">
    <source>
        <dbReference type="ARBA" id="ARBA00023125"/>
    </source>
</evidence>
<dbReference type="EC" id="5.6.2.4" evidence="5"/>
<comment type="similarity">
    <text evidence="1">Belongs to the helicase family. RecQ subfamily.</text>
</comment>
<dbReference type="GO" id="GO:0003677">
    <property type="term" value="F:DNA binding"/>
    <property type="evidence" value="ECO:0007669"/>
    <property type="project" value="UniProtKB-KW"/>
</dbReference>
<evidence type="ECO:0000313" key="8">
    <source>
        <dbReference type="EMBL" id="KAJ7046358.1"/>
    </source>
</evidence>
<dbReference type="SUPFAM" id="SSF52540">
    <property type="entry name" value="P-loop containing nucleoside triphosphate hydrolases"/>
    <property type="match status" value="2"/>
</dbReference>
<evidence type="ECO:0000256" key="1">
    <source>
        <dbReference type="ARBA" id="ARBA00005446"/>
    </source>
</evidence>
<protein>
    <recommendedName>
        <fullName evidence="5">DNA 3'-5' helicase</fullName>
        <ecNumber evidence="5">5.6.2.4</ecNumber>
    </recommendedName>
</protein>
<dbReference type="GO" id="GO:0009378">
    <property type="term" value="F:four-way junction helicase activity"/>
    <property type="evidence" value="ECO:0007669"/>
    <property type="project" value="TreeGrafter"/>
</dbReference>
<evidence type="ECO:0000256" key="3">
    <source>
        <dbReference type="ARBA" id="ARBA00023235"/>
    </source>
</evidence>
<dbReference type="GO" id="GO:0005737">
    <property type="term" value="C:cytoplasm"/>
    <property type="evidence" value="ECO:0007669"/>
    <property type="project" value="TreeGrafter"/>
</dbReference>
<evidence type="ECO:0000256" key="6">
    <source>
        <dbReference type="SAM" id="MobiDB-lite"/>
    </source>
</evidence>
<keyword evidence="9" id="KW-1185">Reference proteome</keyword>
<organism evidence="8 9">
    <name type="scientific">Mycena alexandri</name>
    <dbReference type="NCBI Taxonomy" id="1745969"/>
    <lineage>
        <taxon>Eukaryota</taxon>
        <taxon>Fungi</taxon>
        <taxon>Dikarya</taxon>
        <taxon>Basidiomycota</taxon>
        <taxon>Agaricomycotina</taxon>
        <taxon>Agaricomycetes</taxon>
        <taxon>Agaricomycetidae</taxon>
        <taxon>Agaricales</taxon>
        <taxon>Marasmiineae</taxon>
        <taxon>Mycenaceae</taxon>
        <taxon>Mycena</taxon>
    </lineage>
</organism>
<gene>
    <name evidence="8" type="ORF">C8F04DRAFT_1323299</name>
</gene>
<evidence type="ECO:0000313" key="9">
    <source>
        <dbReference type="Proteomes" id="UP001218188"/>
    </source>
</evidence>
<sequence>MPLTPVAVLEPEHLKLAVQRLCGVFDVKSLHPHQEEAGQNILRGVSTLLDVPTGGGKTVVFCTWANVGFVGPEMVLSTQFHEKVLNEVAVTKNIICLVIDELHCVWEWGNNDFRPEYPQIVQLLTHLPTGLSILGASATVPYHVIKDILENLGPPADCARVETLVYGNGRQDIGKIQDFLRDNVPPSIDPKKAFEFYHRHIDDKQKESIQTRLKSGELRGVSATDALGLGMDFQTIMRVLLWIKPLSFLSLVQKIGCCAMYMRCCAELEISKTEKEAAGKEDSVAGSDEEENLEDPPNRDHALALQDASDEEEEAAPVERRRKGKGKPKILSPMEERDQRYFLEYIARRNAADLCGINTLGIIEKVLKLLLNGHRMTYASESLRGHSYIKLIPN</sequence>
<dbReference type="AlphaFoldDB" id="A0AAD6XBK3"/>
<evidence type="ECO:0000259" key="7">
    <source>
        <dbReference type="Pfam" id="PF00270"/>
    </source>
</evidence>
<dbReference type="GO" id="GO:0043138">
    <property type="term" value="F:3'-5' DNA helicase activity"/>
    <property type="evidence" value="ECO:0007669"/>
    <property type="project" value="UniProtKB-EC"/>
</dbReference>
<comment type="caution">
    <text evidence="8">The sequence shown here is derived from an EMBL/GenBank/DDBJ whole genome shotgun (WGS) entry which is preliminary data.</text>
</comment>
<name>A0AAD6XBK3_9AGAR</name>
<keyword evidence="2" id="KW-0238">DNA-binding</keyword>
<dbReference type="GO" id="GO:0006281">
    <property type="term" value="P:DNA repair"/>
    <property type="evidence" value="ECO:0007669"/>
    <property type="project" value="TreeGrafter"/>
</dbReference>
<dbReference type="GO" id="GO:0005694">
    <property type="term" value="C:chromosome"/>
    <property type="evidence" value="ECO:0007669"/>
    <property type="project" value="TreeGrafter"/>
</dbReference>
<evidence type="ECO:0000256" key="5">
    <source>
        <dbReference type="ARBA" id="ARBA00034808"/>
    </source>
</evidence>
<dbReference type="GO" id="GO:0006310">
    <property type="term" value="P:DNA recombination"/>
    <property type="evidence" value="ECO:0007669"/>
    <property type="project" value="TreeGrafter"/>
</dbReference>
<dbReference type="PANTHER" id="PTHR13710:SF105">
    <property type="entry name" value="ATP-DEPENDENT DNA HELICASE Q1"/>
    <property type="match status" value="1"/>
</dbReference>
<reference evidence="8" key="1">
    <citation type="submission" date="2023-03" db="EMBL/GenBank/DDBJ databases">
        <title>Massive genome expansion in bonnet fungi (Mycena s.s.) driven by repeated elements and novel gene families across ecological guilds.</title>
        <authorList>
            <consortium name="Lawrence Berkeley National Laboratory"/>
            <person name="Harder C.B."/>
            <person name="Miyauchi S."/>
            <person name="Viragh M."/>
            <person name="Kuo A."/>
            <person name="Thoen E."/>
            <person name="Andreopoulos B."/>
            <person name="Lu D."/>
            <person name="Skrede I."/>
            <person name="Drula E."/>
            <person name="Henrissat B."/>
            <person name="Morin E."/>
            <person name="Kohler A."/>
            <person name="Barry K."/>
            <person name="LaButti K."/>
            <person name="Morin E."/>
            <person name="Salamov A."/>
            <person name="Lipzen A."/>
            <person name="Mereny Z."/>
            <person name="Hegedus B."/>
            <person name="Baldrian P."/>
            <person name="Stursova M."/>
            <person name="Weitz H."/>
            <person name="Taylor A."/>
            <person name="Grigoriev I.V."/>
            <person name="Nagy L.G."/>
            <person name="Martin F."/>
            <person name="Kauserud H."/>
        </authorList>
    </citation>
    <scope>NUCLEOTIDE SEQUENCE</scope>
    <source>
        <strain evidence="8">CBHHK200</strain>
    </source>
</reference>
<feature type="domain" description="DEAD/DEAH-box helicase" evidence="7">
    <location>
        <begin position="84"/>
        <end position="147"/>
    </location>
</feature>
<dbReference type="EMBL" id="JARJCM010000003">
    <property type="protein sequence ID" value="KAJ7046358.1"/>
    <property type="molecule type" value="Genomic_DNA"/>
</dbReference>
<dbReference type="GO" id="GO:0005524">
    <property type="term" value="F:ATP binding"/>
    <property type="evidence" value="ECO:0007669"/>
    <property type="project" value="InterPro"/>
</dbReference>
<keyword evidence="3" id="KW-0413">Isomerase</keyword>
<proteinExistence type="inferred from homology"/>
<dbReference type="PANTHER" id="PTHR13710">
    <property type="entry name" value="DNA HELICASE RECQ FAMILY MEMBER"/>
    <property type="match status" value="1"/>
</dbReference>
<feature type="region of interest" description="Disordered" evidence="6">
    <location>
        <begin position="276"/>
        <end position="330"/>
    </location>
</feature>
<dbReference type="InterPro" id="IPR011545">
    <property type="entry name" value="DEAD/DEAH_box_helicase_dom"/>
</dbReference>
<dbReference type="Pfam" id="PF00270">
    <property type="entry name" value="DEAD"/>
    <property type="match status" value="1"/>
</dbReference>
<dbReference type="InterPro" id="IPR027417">
    <property type="entry name" value="P-loop_NTPase"/>
</dbReference>
<comment type="catalytic activity">
    <reaction evidence="4">
        <text>Couples ATP hydrolysis with the unwinding of duplex DNA by translocating in the 3'-5' direction.</text>
        <dbReference type="EC" id="5.6.2.4"/>
    </reaction>
</comment>
<dbReference type="Proteomes" id="UP001218188">
    <property type="component" value="Unassembled WGS sequence"/>
</dbReference>
<evidence type="ECO:0000256" key="4">
    <source>
        <dbReference type="ARBA" id="ARBA00034617"/>
    </source>
</evidence>
<dbReference type="Gene3D" id="3.40.50.300">
    <property type="entry name" value="P-loop containing nucleotide triphosphate hydrolases"/>
    <property type="match status" value="3"/>
</dbReference>
<accession>A0AAD6XBK3</accession>